<evidence type="ECO:0000256" key="7">
    <source>
        <dbReference type="ARBA" id="ARBA00022779"/>
    </source>
</evidence>
<dbReference type="GO" id="GO:0006935">
    <property type="term" value="P:chemotaxis"/>
    <property type="evidence" value="ECO:0007669"/>
    <property type="project" value="UniProtKB-KW"/>
</dbReference>
<dbReference type="PANTHER" id="PTHR30534:SF0">
    <property type="entry name" value="FLAGELLAR MOTOR SWITCH PROTEIN FLIG"/>
    <property type="match status" value="1"/>
</dbReference>
<dbReference type="Pfam" id="PF01706">
    <property type="entry name" value="FliG_C"/>
    <property type="match status" value="1"/>
</dbReference>
<keyword evidence="13" id="KW-0966">Cell projection</keyword>
<evidence type="ECO:0000256" key="2">
    <source>
        <dbReference type="ARBA" id="ARBA00004413"/>
    </source>
</evidence>
<keyword evidence="13" id="KW-0969">Cilium</keyword>
<dbReference type="NCBIfam" id="TIGR00207">
    <property type="entry name" value="fliG"/>
    <property type="match status" value="1"/>
</dbReference>
<dbReference type="PIRSF" id="PIRSF003161">
    <property type="entry name" value="FliG"/>
    <property type="match status" value="1"/>
</dbReference>
<comment type="subcellular location">
    <subcellularLocation>
        <location evidence="1">Bacterial flagellum basal body</location>
    </subcellularLocation>
    <subcellularLocation>
        <location evidence="2">Cell membrane</location>
        <topology evidence="2">Peripheral membrane protein</topology>
        <orientation evidence="2">Cytoplasmic side</orientation>
    </subcellularLocation>
</comment>
<dbReference type="GO" id="GO:0071973">
    <property type="term" value="P:bacterial-type flagellum-dependent cell motility"/>
    <property type="evidence" value="ECO:0007669"/>
    <property type="project" value="InterPro"/>
</dbReference>
<dbReference type="GO" id="GO:0009425">
    <property type="term" value="C:bacterial-type flagellum basal body"/>
    <property type="evidence" value="ECO:0007669"/>
    <property type="project" value="UniProtKB-SubCell"/>
</dbReference>
<dbReference type="InterPro" id="IPR028263">
    <property type="entry name" value="FliG_N"/>
</dbReference>
<gene>
    <name evidence="13" type="ORF">MNBD_GAMMA18-1286</name>
</gene>
<dbReference type="Pfam" id="PF14842">
    <property type="entry name" value="FliG_N"/>
    <property type="match status" value="1"/>
</dbReference>
<evidence type="ECO:0000256" key="1">
    <source>
        <dbReference type="ARBA" id="ARBA00004117"/>
    </source>
</evidence>
<protein>
    <recommendedName>
        <fullName evidence="4">Flagellar motor switch protein FliG</fullName>
    </recommendedName>
</protein>
<name>A0A3B0YU53_9ZZZZ</name>
<dbReference type="FunFam" id="1.10.220.30:FF:000001">
    <property type="entry name" value="Flagellar motor switch protein FliG"/>
    <property type="match status" value="1"/>
</dbReference>
<dbReference type="SUPFAM" id="SSF48029">
    <property type="entry name" value="FliG"/>
    <property type="match status" value="2"/>
</dbReference>
<dbReference type="GO" id="GO:0003774">
    <property type="term" value="F:cytoskeletal motor activity"/>
    <property type="evidence" value="ECO:0007669"/>
    <property type="project" value="InterPro"/>
</dbReference>
<evidence type="ECO:0000259" key="10">
    <source>
        <dbReference type="Pfam" id="PF01706"/>
    </source>
</evidence>
<accession>A0A3B0YU53</accession>
<keyword evidence="13" id="KW-0282">Flagellum</keyword>
<evidence type="ECO:0000259" key="11">
    <source>
        <dbReference type="Pfam" id="PF14841"/>
    </source>
</evidence>
<reference evidence="13" key="1">
    <citation type="submission" date="2018-06" db="EMBL/GenBank/DDBJ databases">
        <authorList>
            <person name="Zhirakovskaya E."/>
        </authorList>
    </citation>
    <scope>NUCLEOTIDE SEQUENCE</scope>
</reference>
<evidence type="ECO:0000256" key="5">
    <source>
        <dbReference type="ARBA" id="ARBA00022475"/>
    </source>
</evidence>
<keyword evidence="8" id="KW-0472">Membrane</keyword>
<evidence type="ECO:0000256" key="3">
    <source>
        <dbReference type="ARBA" id="ARBA00010299"/>
    </source>
</evidence>
<comment type="similarity">
    <text evidence="3">Belongs to the FliG family.</text>
</comment>
<dbReference type="InterPro" id="IPR011002">
    <property type="entry name" value="FliG_a-hlx"/>
</dbReference>
<evidence type="ECO:0000256" key="4">
    <source>
        <dbReference type="ARBA" id="ARBA00021870"/>
    </source>
</evidence>
<proteinExistence type="inferred from homology"/>
<dbReference type="PANTHER" id="PTHR30534">
    <property type="entry name" value="FLAGELLAR MOTOR SWITCH PROTEIN FLIG"/>
    <property type="match status" value="1"/>
</dbReference>
<keyword evidence="6" id="KW-0145">Chemotaxis</keyword>
<dbReference type="PRINTS" id="PR00954">
    <property type="entry name" value="FLGMOTORFLIG"/>
</dbReference>
<dbReference type="Gene3D" id="1.10.220.30">
    <property type="match status" value="3"/>
</dbReference>
<keyword evidence="9" id="KW-0975">Bacterial flagellum</keyword>
<evidence type="ECO:0000256" key="8">
    <source>
        <dbReference type="ARBA" id="ARBA00023136"/>
    </source>
</evidence>
<sequence>MNGLDRAAIFLLAIGEKSASDILKYMGPKEVQKIGTKIAQMGSVTSDQITEVLETFSEALGTQTSLGLGGDIFIRNALVNAVGEEKAKSLMDRISDKGSTQGLETLKWMESKAIFETIRNEHPQIVCILLSYLDSDQSAEVLSMFPDRDRVDLVLRMATLDSVQPSALEELNNIMESHFSGSAGVQRSSIGGVKTAAEILNFVDSAVEGDIIDSIKDVDPDLAQQIEDLMFVFENLIELDDRSMQVLLRESSSDVLVLALKGADEALKEKIFGNMSKRAGEMLRDDLEVSGPVKLSDVEGAQKEILATARRLSDSGELILGGGGGEQYV</sequence>
<dbReference type="EMBL" id="UOFP01000048">
    <property type="protein sequence ID" value="VAW84465.1"/>
    <property type="molecule type" value="Genomic_DNA"/>
</dbReference>
<dbReference type="GO" id="GO:0005886">
    <property type="term" value="C:plasma membrane"/>
    <property type="evidence" value="ECO:0007669"/>
    <property type="project" value="UniProtKB-SubCell"/>
</dbReference>
<feature type="domain" description="Flagellar motor switch protein FliG middle" evidence="11">
    <location>
        <begin position="112"/>
        <end position="182"/>
    </location>
</feature>
<evidence type="ECO:0000259" key="12">
    <source>
        <dbReference type="Pfam" id="PF14842"/>
    </source>
</evidence>
<dbReference type="AlphaFoldDB" id="A0A3B0YU53"/>
<dbReference type="Pfam" id="PF14841">
    <property type="entry name" value="FliG_M"/>
    <property type="match status" value="1"/>
</dbReference>
<evidence type="ECO:0000256" key="6">
    <source>
        <dbReference type="ARBA" id="ARBA00022500"/>
    </source>
</evidence>
<feature type="domain" description="Flagellar motor switch protein FliG N-terminal" evidence="12">
    <location>
        <begin position="1"/>
        <end position="101"/>
    </location>
</feature>
<keyword evidence="7" id="KW-0283">Flagellar rotation</keyword>
<evidence type="ECO:0000313" key="13">
    <source>
        <dbReference type="EMBL" id="VAW84465.1"/>
    </source>
</evidence>
<organism evidence="13">
    <name type="scientific">hydrothermal vent metagenome</name>
    <dbReference type="NCBI Taxonomy" id="652676"/>
    <lineage>
        <taxon>unclassified sequences</taxon>
        <taxon>metagenomes</taxon>
        <taxon>ecological metagenomes</taxon>
    </lineage>
</organism>
<evidence type="ECO:0000256" key="9">
    <source>
        <dbReference type="ARBA" id="ARBA00023143"/>
    </source>
</evidence>
<feature type="domain" description="Flagellar motor switch protein FliG C-terminal" evidence="10">
    <location>
        <begin position="214"/>
        <end position="320"/>
    </location>
</feature>
<dbReference type="InterPro" id="IPR000090">
    <property type="entry name" value="Flg_Motor_Flig"/>
</dbReference>
<keyword evidence="5" id="KW-1003">Cell membrane</keyword>
<dbReference type="InterPro" id="IPR023087">
    <property type="entry name" value="Flg_Motor_Flig_C"/>
</dbReference>
<dbReference type="InterPro" id="IPR032779">
    <property type="entry name" value="FliG_M"/>
</dbReference>